<organism evidence="14 15">
    <name type="scientific">Oryzias melastigma</name>
    <name type="common">Marine medaka</name>
    <dbReference type="NCBI Taxonomy" id="30732"/>
    <lineage>
        <taxon>Eukaryota</taxon>
        <taxon>Metazoa</taxon>
        <taxon>Chordata</taxon>
        <taxon>Craniata</taxon>
        <taxon>Vertebrata</taxon>
        <taxon>Euteleostomi</taxon>
        <taxon>Actinopterygii</taxon>
        <taxon>Neopterygii</taxon>
        <taxon>Teleostei</taxon>
        <taxon>Neoteleostei</taxon>
        <taxon>Acanthomorphata</taxon>
        <taxon>Ovalentaria</taxon>
        <taxon>Atherinomorphae</taxon>
        <taxon>Beloniformes</taxon>
        <taxon>Adrianichthyidae</taxon>
        <taxon>Oryziinae</taxon>
        <taxon>Oryzias</taxon>
    </lineage>
</organism>
<evidence type="ECO:0000256" key="7">
    <source>
        <dbReference type="ARBA" id="ARBA00022968"/>
    </source>
</evidence>
<keyword evidence="5" id="KW-0808">Transferase</keyword>
<evidence type="ECO:0000256" key="8">
    <source>
        <dbReference type="ARBA" id="ARBA00022989"/>
    </source>
</evidence>
<dbReference type="Proteomes" id="UP000261560">
    <property type="component" value="Unplaced"/>
</dbReference>
<keyword evidence="4 13" id="KW-0328">Glycosyltransferase</keyword>
<accession>A0A3B3CE94</accession>
<dbReference type="OMA" id="KQLLDYW"/>
<dbReference type="GO" id="GO:0006629">
    <property type="term" value="P:lipid metabolic process"/>
    <property type="evidence" value="ECO:0007669"/>
    <property type="project" value="UniProtKB-KW"/>
</dbReference>
<proteinExistence type="inferred from homology"/>
<reference evidence="14" key="2">
    <citation type="submission" date="2025-09" db="UniProtKB">
        <authorList>
            <consortium name="Ensembl"/>
        </authorList>
    </citation>
    <scope>IDENTIFICATION</scope>
</reference>
<keyword evidence="9 13" id="KW-0333">Golgi apparatus</keyword>
<evidence type="ECO:0000256" key="5">
    <source>
        <dbReference type="ARBA" id="ARBA00022679"/>
    </source>
</evidence>
<evidence type="ECO:0000256" key="6">
    <source>
        <dbReference type="ARBA" id="ARBA00022692"/>
    </source>
</evidence>
<dbReference type="PaxDb" id="30732-ENSOMEP00000015939"/>
<sequence length="381" mass="43442">MEGADMERVIGSGGSLKRKPAGSLCCHKKHWFQISLLVCFLLIGWTYVFSVNSLSGWEALPLHGRYRWFFHQIYHSNLSADRAHVTTTIPHDIYKTTGPPTGRPTALQYQQIHPRNYQFIIDNAEVCRNNPPFLVLMVPVEPDNVAARDAIRQTWSNSSMVQGKVVVTLFMLGLSPGTDMEKLQQENLQHRDLIQSNFIDTYSNLTIKTMVIMDWLATHCKDATFAAKIDSDMFLNVDNLIAMLQRPEIPKLSYLTGRLMHNRPVIRLNSSKWYVSEELYPDSHYPTYTLGMGYVFSMDLPGKFVEVSKSVKAFNIEDAYIGLCMKRLGLSPSSPPNLSQFQTYVTKCDRCDLSKCITYILSSSQELLDCWTEFKKPGPRC</sequence>
<evidence type="ECO:0000256" key="10">
    <source>
        <dbReference type="ARBA" id="ARBA00023098"/>
    </source>
</evidence>
<protein>
    <recommendedName>
        <fullName evidence="13">Hexosyltransferase</fullName>
        <ecNumber evidence="13">2.4.1.-</ecNumber>
    </recommendedName>
</protein>
<dbReference type="GeneTree" id="ENSGT00940000164876"/>
<evidence type="ECO:0000256" key="13">
    <source>
        <dbReference type="RuleBase" id="RU363063"/>
    </source>
</evidence>
<dbReference type="GO" id="GO:0006493">
    <property type="term" value="P:protein O-linked glycosylation"/>
    <property type="evidence" value="ECO:0007669"/>
    <property type="project" value="TreeGrafter"/>
</dbReference>
<dbReference type="PANTHER" id="PTHR11214:SF115">
    <property type="entry name" value="HEXOSYLTRANSFERASE"/>
    <property type="match status" value="1"/>
</dbReference>
<comment type="similarity">
    <text evidence="3 13">Belongs to the glycosyltransferase 31 family.</text>
</comment>
<name>A0A3B3CE94_ORYME</name>
<dbReference type="FunFam" id="3.90.550.50:FF:000001">
    <property type="entry name" value="Hexosyltransferase"/>
    <property type="match status" value="1"/>
</dbReference>
<dbReference type="Gene3D" id="3.90.550.50">
    <property type="match status" value="1"/>
</dbReference>
<keyword evidence="8 13" id="KW-1133">Transmembrane helix</keyword>
<dbReference type="Ensembl" id="ENSOMET00000024275.1">
    <property type="protein sequence ID" value="ENSOMEP00000015939.1"/>
    <property type="gene ID" value="ENSOMEG00000017583.1"/>
</dbReference>
<dbReference type="STRING" id="30732.ENSOMEP00000015939"/>
<keyword evidence="6 13" id="KW-0812">Transmembrane</keyword>
<evidence type="ECO:0000256" key="9">
    <source>
        <dbReference type="ARBA" id="ARBA00023034"/>
    </source>
</evidence>
<evidence type="ECO:0000256" key="1">
    <source>
        <dbReference type="ARBA" id="ARBA00004323"/>
    </source>
</evidence>
<evidence type="ECO:0000256" key="12">
    <source>
        <dbReference type="ARBA" id="ARBA00023180"/>
    </source>
</evidence>
<feature type="transmembrane region" description="Helical" evidence="13">
    <location>
        <begin position="31"/>
        <end position="49"/>
    </location>
</feature>
<evidence type="ECO:0000313" key="14">
    <source>
        <dbReference type="Ensembl" id="ENSOMEP00000015939.1"/>
    </source>
</evidence>
<keyword evidence="11 13" id="KW-0472">Membrane</keyword>
<dbReference type="InterPro" id="IPR002659">
    <property type="entry name" value="Glyco_trans_31"/>
</dbReference>
<reference evidence="14" key="1">
    <citation type="submission" date="2025-08" db="UniProtKB">
        <authorList>
            <consortium name="Ensembl"/>
        </authorList>
    </citation>
    <scope>IDENTIFICATION</scope>
</reference>
<dbReference type="Pfam" id="PF01762">
    <property type="entry name" value="Galactosyl_T"/>
    <property type="match status" value="1"/>
</dbReference>
<evidence type="ECO:0000256" key="4">
    <source>
        <dbReference type="ARBA" id="ARBA00022676"/>
    </source>
</evidence>
<evidence type="ECO:0000313" key="15">
    <source>
        <dbReference type="Proteomes" id="UP000261560"/>
    </source>
</evidence>
<evidence type="ECO:0000256" key="2">
    <source>
        <dbReference type="ARBA" id="ARBA00004922"/>
    </source>
</evidence>
<evidence type="ECO:0000256" key="11">
    <source>
        <dbReference type="ARBA" id="ARBA00023136"/>
    </source>
</evidence>
<evidence type="ECO:0000256" key="3">
    <source>
        <dbReference type="ARBA" id="ARBA00008661"/>
    </source>
</evidence>
<keyword evidence="12" id="KW-0325">Glycoprotein</keyword>
<dbReference type="PANTHER" id="PTHR11214">
    <property type="entry name" value="BETA-1,3-N-ACETYLGLUCOSAMINYLTRANSFERASE"/>
    <property type="match status" value="1"/>
</dbReference>
<dbReference type="GO" id="GO:0008499">
    <property type="term" value="F:N-acetyl-beta-D-glucosaminide beta-(1,3)-galactosyltransferase activity"/>
    <property type="evidence" value="ECO:0007669"/>
    <property type="project" value="TreeGrafter"/>
</dbReference>
<comment type="subcellular location">
    <subcellularLocation>
        <location evidence="1 13">Golgi apparatus membrane</location>
        <topology evidence="1 13">Single-pass type II membrane protein</topology>
    </subcellularLocation>
</comment>
<dbReference type="GO" id="GO:0000139">
    <property type="term" value="C:Golgi membrane"/>
    <property type="evidence" value="ECO:0007669"/>
    <property type="project" value="UniProtKB-SubCell"/>
</dbReference>
<comment type="pathway">
    <text evidence="2">Protein modification; protein glycosylation.</text>
</comment>
<dbReference type="AlphaFoldDB" id="A0A3B3CE94"/>
<dbReference type="EC" id="2.4.1.-" evidence="13"/>
<keyword evidence="10" id="KW-0443">Lipid metabolism</keyword>
<keyword evidence="7 13" id="KW-0735">Signal-anchor</keyword>
<keyword evidence="15" id="KW-1185">Reference proteome</keyword>